<evidence type="ECO:0000313" key="1">
    <source>
        <dbReference type="EMBL" id="STC69872.1"/>
    </source>
</evidence>
<dbReference type="RefSeq" id="WP_237559426.1">
    <property type="nucleotide sequence ID" value="NZ_LDYD01000018.1"/>
</dbReference>
<evidence type="ECO:0000313" key="2">
    <source>
        <dbReference type="Proteomes" id="UP000254467"/>
    </source>
</evidence>
<evidence type="ECO:0008006" key="3">
    <source>
        <dbReference type="Google" id="ProtNLM"/>
    </source>
</evidence>
<reference evidence="1 2" key="1">
    <citation type="submission" date="2018-06" db="EMBL/GenBank/DDBJ databases">
        <authorList>
            <consortium name="Pathogen Informatics"/>
            <person name="Doyle S."/>
        </authorList>
    </citation>
    <scope>NUCLEOTIDE SEQUENCE [LARGE SCALE GENOMIC DNA]</scope>
    <source>
        <strain evidence="1 2">NCTC11862</strain>
    </source>
</reference>
<protein>
    <recommendedName>
        <fullName evidence="3">TIGR02569 family protein</fullName>
    </recommendedName>
</protein>
<dbReference type="STRING" id="35756.GCA_001044155_00296"/>
<gene>
    <name evidence="1" type="ORF">NCTC11862_01672</name>
</gene>
<dbReference type="AlphaFoldDB" id="A0A376CNM8"/>
<accession>A0A376CNM8</accession>
<proteinExistence type="predicted"/>
<dbReference type="Proteomes" id="UP000254467">
    <property type="component" value="Unassembled WGS sequence"/>
</dbReference>
<dbReference type="EMBL" id="UFXQ01000001">
    <property type="protein sequence ID" value="STC69872.1"/>
    <property type="molecule type" value="Genomic_DNA"/>
</dbReference>
<organism evidence="1 2">
    <name type="scientific">Corynebacterium pilosum</name>
    <dbReference type="NCBI Taxonomy" id="35756"/>
    <lineage>
        <taxon>Bacteria</taxon>
        <taxon>Bacillati</taxon>
        <taxon>Actinomycetota</taxon>
        <taxon>Actinomycetes</taxon>
        <taxon>Mycobacteriales</taxon>
        <taxon>Corynebacteriaceae</taxon>
        <taxon>Corynebacterium</taxon>
    </lineage>
</organism>
<sequence length="250" mass="26609">MSDSQECDMSGVVPGHVASAFQAEPAHPQALGPAWDNGVLIGNTVFAQATSTSAWAAKVREKIAVDGVRVSRPVRATDGRFVVGGFKASDFIEGDTARRVDETIAAALRFDDAAAACEAPPSNRDDQWARADAAAWEGAEVSGPVQVCHADFLACAIYSGTMPPALTDIVPTSQLRPHGYTAALVLVDALIARAVDDAVVDRWAHIPNIGELTERALRYREILVRNQSSNARSNVGRVRSILMSEESATI</sequence>
<name>A0A376CNM8_9CORY</name>
<keyword evidence="2" id="KW-1185">Reference proteome</keyword>